<feature type="transmembrane region" description="Helical" evidence="9">
    <location>
        <begin position="159"/>
        <end position="177"/>
    </location>
</feature>
<keyword evidence="6 9" id="KW-1133">Transmembrane helix</keyword>
<feature type="region of interest" description="Disordered" evidence="8">
    <location>
        <begin position="1"/>
        <end position="36"/>
    </location>
</feature>
<evidence type="ECO:0000256" key="1">
    <source>
        <dbReference type="ARBA" id="ARBA00004477"/>
    </source>
</evidence>
<keyword evidence="5" id="KW-0256">Endoplasmic reticulum</keyword>
<evidence type="ECO:0000256" key="2">
    <source>
        <dbReference type="ARBA" id="ARBA00007715"/>
    </source>
</evidence>
<proteinExistence type="inferred from homology"/>
<dbReference type="GO" id="GO:0005789">
    <property type="term" value="C:endoplasmic reticulum membrane"/>
    <property type="evidence" value="ECO:0007669"/>
    <property type="project" value="UniProtKB-SubCell"/>
</dbReference>
<evidence type="ECO:0000256" key="7">
    <source>
        <dbReference type="ARBA" id="ARBA00023136"/>
    </source>
</evidence>
<accession>A0A7S1FQ12</accession>
<comment type="similarity">
    <text evidence="2">Belongs to the EMC4 family.</text>
</comment>
<protein>
    <recommendedName>
        <fullName evidence="3">ER membrane protein complex subunit 4</fullName>
    </recommendedName>
</protein>
<feature type="transmembrane region" description="Helical" evidence="9">
    <location>
        <begin position="118"/>
        <end position="139"/>
    </location>
</feature>
<evidence type="ECO:0000313" key="10">
    <source>
        <dbReference type="EMBL" id="CAD8880486.1"/>
    </source>
</evidence>
<dbReference type="PANTHER" id="PTHR19315">
    <property type="entry name" value="ER MEMBRANE PROTEIN COMPLEX SUBUNIT 4"/>
    <property type="match status" value="1"/>
</dbReference>
<dbReference type="AlphaFoldDB" id="A0A7S1FQ12"/>
<evidence type="ECO:0000256" key="3">
    <source>
        <dbReference type="ARBA" id="ARBA00020820"/>
    </source>
</evidence>
<evidence type="ECO:0000256" key="6">
    <source>
        <dbReference type="ARBA" id="ARBA00022989"/>
    </source>
</evidence>
<name>A0A7S1FQ12_9STRA</name>
<sequence length="212" mass="23517">MTASNSASTDGWFLDLNRRPPPTIPTKRQTSKRKDKVNSFSVVPSTTLCDVPFPPGCTSDAVVWDVRPKTSLLDGDGENKTVNLAMVNKKKKMAMNLALSPTKSIPMQFFMMWMSGRVLNIFSISITLMACLNPIKAILGISTAFQKFEDEDKKVDLTMPKLIFIGVNLVMLWGGMYKMGTLRLLPTTSADWSGYVVWKDVVELGLIPANFS</sequence>
<gene>
    <name evidence="10" type="ORF">CHYS00102_LOCUS7672</name>
</gene>
<keyword evidence="7 9" id="KW-0472">Membrane</keyword>
<evidence type="ECO:0000256" key="5">
    <source>
        <dbReference type="ARBA" id="ARBA00022824"/>
    </source>
</evidence>
<evidence type="ECO:0000256" key="9">
    <source>
        <dbReference type="SAM" id="Phobius"/>
    </source>
</evidence>
<keyword evidence="4 9" id="KW-0812">Transmembrane</keyword>
<evidence type="ECO:0000256" key="8">
    <source>
        <dbReference type="SAM" id="MobiDB-lite"/>
    </source>
</evidence>
<evidence type="ECO:0000256" key="4">
    <source>
        <dbReference type="ARBA" id="ARBA00022692"/>
    </source>
</evidence>
<reference evidence="10" key="1">
    <citation type="submission" date="2021-01" db="EMBL/GenBank/DDBJ databases">
        <authorList>
            <person name="Corre E."/>
            <person name="Pelletier E."/>
            <person name="Niang G."/>
            <person name="Scheremetjew M."/>
            <person name="Finn R."/>
            <person name="Kale V."/>
            <person name="Holt S."/>
            <person name="Cochrane G."/>
            <person name="Meng A."/>
            <person name="Brown T."/>
            <person name="Cohen L."/>
        </authorList>
    </citation>
    <scope>NUCLEOTIDE SEQUENCE</scope>
    <source>
        <strain evidence="10">308</strain>
    </source>
</reference>
<dbReference type="Pfam" id="PF06417">
    <property type="entry name" value="EMC4"/>
    <property type="match status" value="1"/>
</dbReference>
<dbReference type="EMBL" id="HBFR01010577">
    <property type="protein sequence ID" value="CAD8880486.1"/>
    <property type="molecule type" value="Transcribed_RNA"/>
</dbReference>
<comment type="subcellular location">
    <subcellularLocation>
        <location evidence="1">Endoplasmic reticulum membrane</location>
        <topology evidence="1">Multi-pass membrane protein</topology>
    </subcellularLocation>
</comment>
<dbReference type="InterPro" id="IPR009445">
    <property type="entry name" value="TMEM85/Emc4"/>
</dbReference>
<organism evidence="10">
    <name type="scientific">Corethron hystrix</name>
    <dbReference type="NCBI Taxonomy" id="216773"/>
    <lineage>
        <taxon>Eukaryota</taxon>
        <taxon>Sar</taxon>
        <taxon>Stramenopiles</taxon>
        <taxon>Ochrophyta</taxon>
        <taxon>Bacillariophyta</taxon>
        <taxon>Coscinodiscophyceae</taxon>
        <taxon>Corethrophycidae</taxon>
        <taxon>Corethrales</taxon>
        <taxon>Corethraceae</taxon>
        <taxon>Corethron</taxon>
    </lineage>
</organism>